<dbReference type="RefSeq" id="WP_092691422.1">
    <property type="nucleotide sequence ID" value="NZ_FNPK01000017.1"/>
</dbReference>
<dbReference type="AlphaFoldDB" id="A0A1H3LFN2"/>
<accession>A0A1H3LFN2</accession>
<dbReference type="STRING" id="595670.SAMN05421643_11744"/>
<reference evidence="2" key="1">
    <citation type="submission" date="2016-10" db="EMBL/GenBank/DDBJ databases">
        <authorList>
            <person name="Varghese N."/>
            <person name="Submissions S."/>
        </authorList>
    </citation>
    <scope>NUCLEOTIDE SEQUENCE [LARGE SCALE GENOMIC DNA]</scope>
    <source>
        <strain evidence="2">ANC 5109</strain>
    </source>
</reference>
<name>A0A1H3LFN2_9GAMM</name>
<dbReference type="Proteomes" id="UP000199035">
    <property type="component" value="Unassembled WGS sequence"/>
</dbReference>
<organism evidence="1 2">
    <name type="scientific">Acinetobacter kyonggiensis</name>
    <dbReference type="NCBI Taxonomy" id="595670"/>
    <lineage>
        <taxon>Bacteria</taxon>
        <taxon>Pseudomonadati</taxon>
        <taxon>Pseudomonadota</taxon>
        <taxon>Gammaproteobacteria</taxon>
        <taxon>Moraxellales</taxon>
        <taxon>Moraxellaceae</taxon>
        <taxon>Acinetobacter</taxon>
    </lineage>
</organism>
<proteinExistence type="predicted"/>
<keyword evidence="2" id="KW-1185">Reference proteome</keyword>
<dbReference type="EMBL" id="FNPK01000017">
    <property type="protein sequence ID" value="SDY62778.1"/>
    <property type="molecule type" value="Genomic_DNA"/>
</dbReference>
<gene>
    <name evidence="1" type="ORF">SAMN05421643_11744</name>
</gene>
<evidence type="ECO:0000313" key="2">
    <source>
        <dbReference type="Proteomes" id="UP000199035"/>
    </source>
</evidence>
<sequence>MQFFDLSRQFNLNDILLPYKTLDDLGRQEWFLSKVRVEHNCLSESDLLEGQVVLKSNENIQIELEWLILDTGFELQVLFKGIETETNEQTLLLVKGAQIIDIEQKKISAQALILWLDGTLLPMLPKIRTEIKARLNLWDYVEYDN</sequence>
<evidence type="ECO:0000313" key="1">
    <source>
        <dbReference type="EMBL" id="SDY62778.1"/>
    </source>
</evidence>
<protein>
    <submittedName>
        <fullName evidence="1">Uncharacterized protein</fullName>
    </submittedName>
</protein>